<dbReference type="AlphaFoldDB" id="A0A644VH89"/>
<protein>
    <recommendedName>
        <fullName evidence="1">Lipocalin-like domain-containing protein</fullName>
    </recommendedName>
</protein>
<feature type="domain" description="Lipocalin-like" evidence="1">
    <location>
        <begin position="42"/>
        <end position="109"/>
    </location>
</feature>
<organism evidence="2">
    <name type="scientific">bioreactor metagenome</name>
    <dbReference type="NCBI Taxonomy" id="1076179"/>
    <lineage>
        <taxon>unclassified sequences</taxon>
        <taxon>metagenomes</taxon>
        <taxon>ecological metagenomes</taxon>
    </lineage>
</organism>
<comment type="caution">
    <text evidence="2">The sequence shown here is derived from an EMBL/GenBank/DDBJ whole genome shotgun (WGS) entry which is preliminary data.</text>
</comment>
<gene>
    <name evidence="2" type="ORF">SDC9_36661</name>
</gene>
<dbReference type="InterPro" id="IPR024311">
    <property type="entry name" value="Lipocalin-like"/>
</dbReference>
<dbReference type="Pfam" id="PF13648">
    <property type="entry name" value="Lipocalin_4"/>
    <property type="match status" value="1"/>
</dbReference>
<dbReference type="EMBL" id="VSSQ01000308">
    <property type="protein sequence ID" value="MPL90607.1"/>
    <property type="molecule type" value="Genomic_DNA"/>
</dbReference>
<reference evidence="2" key="1">
    <citation type="submission" date="2019-08" db="EMBL/GenBank/DDBJ databases">
        <authorList>
            <person name="Kucharzyk K."/>
            <person name="Murdoch R.W."/>
            <person name="Higgins S."/>
            <person name="Loffler F."/>
        </authorList>
    </citation>
    <scope>NUCLEOTIDE SEQUENCE</scope>
</reference>
<evidence type="ECO:0000259" key="1">
    <source>
        <dbReference type="Pfam" id="PF13648"/>
    </source>
</evidence>
<dbReference type="PROSITE" id="PS51257">
    <property type="entry name" value="PROKAR_LIPOPROTEIN"/>
    <property type="match status" value="1"/>
</dbReference>
<sequence length="122" mass="13778">MIMKRTFNYLIALVITAIAMVSCLPEDDVFDETLLYGRWKSGTEYYRFDEGGTGKNWDTVDSTEEDEGGNFTWTLVKSDLTIIRIQTMGGDGVPHVYTVIELTPTTLKLNDGFDSKTYSKVN</sequence>
<accession>A0A644VH89</accession>
<proteinExistence type="predicted"/>
<name>A0A644VH89_9ZZZZ</name>
<evidence type="ECO:0000313" key="2">
    <source>
        <dbReference type="EMBL" id="MPL90607.1"/>
    </source>
</evidence>